<evidence type="ECO:0000313" key="3">
    <source>
        <dbReference type="Proteomes" id="UP001287445"/>
    </source>
</evidence>
<proteinExistence type="predicted"/>
<dbReference type="Proteomes" id="UP001287445">
    <property type="component" value="Unassembled WGS sequence"/>
</dbReference>
<accession>A0AAJ2VBI6</accession>
<dbReference type="EMBL" id="JAWWMZ010000017">
    <property type="protein sequence ID" value="MDX4957360.1"/>
    <property type="molecule type" value="Genomic_DNA"/>
</dbReference>
<reference evidence="2" key="1">
    <citation type="submission" date="2023-11" db="EMBL/GenBank/DDBJ databases">
        <title>Identification and selenium tolerance of Delftia acidovorans R3-25.</title>
        <authorList>
            <person name="Zhang S."/>
            <person name="Liu Y."/>
            <person name="Guo Y."/>
        </authorList>
    </citation>
    <scope>NUCLEOTIDE SEQUENCE</scope>
    <source>
        <strain evidence="2">R3-25</strain>
    </source>
</reference>
<dbReference type="GO" id="GO:0004519">
    <property type="term" value="F:endonuclease activity"/>
    <property type="evidence" value="ECO:0007669"/>
    <property type="project" value="UniProtKB-KW"/>
</dbReference>
<gene>
    <name evidence="1" type="ORF">SGN30_14935</name>
    <name evidence="2" type="ORF">SGN30_28410</name>
</gene>
<comment type="caution">
    <text evidence="2">The sequence shown here is derived from an EMBL/GenBank/DDBJ whole genome shotgun (WGS) entry which is preliminary data.</text>
</comment>
<evidence type="ECO:0000313" key="1">
    <source>
        <dbReference type="EMBL" id="MDX4954711.1"/>
    </source>
</evidence>
<dbReference type="EMBL" id="JAWWMZ010000004">
    <property type="protein sequence ID" value="MDX4954711.1"/>
    <property type="molecule type" value="Genomic_DNA"/>
</dbReference>
<name>A0AAJ2VBI6_DELAC</name>
<evidence type="ECO:0000313" key="2">
    <source>
        <dbReference type="EMBL" id="MDX4957360.1"/>
    </source>
</evidence>
<keyword evidence="2" id="KW-0378">Hydrolase</keyword>
<organism evidence="2 3">
    <name type="scientific">Delftia acidovorans</name>
    <name type="common">Pseudomonas acidovorans</name>
    <name type="synonym">Comamonas acidovorans</name>
    <dbReference type="NCBI Taxonomy" id="80866"/>
    <lineage>
        <taxon>Bacteria</taxon>
        <taxon>Pseudomonadati</taxon>
        <taxon>Pseudomonadota</taxon>
        <taxon>Betaproteobacteria</taxon>
        <taxon>Burkholderiales</taxon>
        <taxon>Comamonadaceae</taxon>
        <taxon>Delftia</taxon>
    </lineage>
</organism>
<dbReference type="AlphaFoldDB" id="A0AAJ2VBI6"/>
<keyword evidence="2" id="KW-0255">Endonuclease</keyword>
<protein>
    <submittedName>
        <fullName evidence="2">Type I restriction endonuclease subunit M</fullName>
    </submittedName>
</protein>
<sequence length="105" mass="11963">MEIDDLVRPAATIPQTTPFFHAGRWVTTLGVDDLICKGEVDPHELLRRHQSGDWGEIHTLDRALNQHSLVDRAMVMSVYKVGTHTIWVITDAGWQTTTLLLPYER</sequence>
<keyword evidence="2" id="KW-0540">Nuclease</keyword>
<dbReference type="RefSeq" id="WP_319073973.1">
    <property type="nucleotide sequence ID" value="NZ_JAWWMZ010000004.1"/>
</dbReference>